<evidence type="ECO:0000256" key="3">
    <source>
        <dbReference type="ARBA" id="ARBA00022989"/>
    </source>
</evidence>
<dbReference type="PANTHER" id="PTHR43847:SF1">
    <property type="entry name" value="BLL3993 PROTEIN"/>
    <property type="match status" value="1"/>
</dbReference>
<keyword evidence="7" id="KW-1185">Reference proteome</keyword>
<dbReference type="EMBL" id="BAABGA010000039">
    <property type="protein sequence ID" value="GAA4457056.1"/>
    <property type="molecule type" value="Genomic_DNA"/>
</dbReference>
<protein>
    <submittedName>
        <fullName evidence="6">Isoprenylcysteine carboxylmethyltransferase family protein</fullName>
    </submittedName>
</protein>
<keyword evidence="2 5" id="KW-0812">Transmembrane</keyword>
<dbReference type="InterPro" id="IPR052527">
    <property type="entry name" value="Metal_cation-efflux_comp"/>
</dbReference>
<evidence type="ECO:0000256" key="5">
    <source>
        <dbReference type="SAM" id="Phobius"/>
    </source>
</evidence>
<reference evidence="7" key="1">
    <citation type="journal article" date="2019" name="Int. J. Syst. Evol. Microbiol.">
        <title>The Global Catalogue of Microorganisms (GCM) 10K type strain sequencing project: providing services to taxonomists for standard genome sequencing and annotation.</title>
        <authorList>
            <consortium name="The Broad Institute Genomics Platform"/>
            <consortium name="The Broad Institute Genome Sequencing Center for Infectious Disease"/>
            <person name="Wu L."/>
            <person name="Ma J."/>
        </authorList>
    </citation>
    <scope>NUCLEOTIDE SEQUENCE [LARGE SCALE GENOMIC DNA]</scope>
    <source>
        <strain evidence="7">JCM 17759</strain>
    </source>
</reference>
<evidence type="ECO:0000256" key="1">
    <source>
        <dbReference type="ARBA" id="ARBA00004127"/>
    </source>
</evidence>
<feature type="transmembrane region" description="Helical" evidence="5">
    <location>
        <begin position="30"/>
        <end position="50"/>
    </location>
</feature>
<keyword evidence="3 5" id="KW-1133">Transmembrane helix</keyword>
<proteinExistence type="predicted"/>
<evidence type="ECO:0000313" key="7">
    <source>
        <dbReference type="Proteomes" id="UP001500840"/>
    </source>
</evidence>
<dbReference type="Proteomes" id="UP001500840">
    <property type="component" value="Unassembled WGS sequence"/>
</dbReference>
<evidence type="ECO:0000313" key="6">
    <source>
        <dbReference type="EMBL" id="GAA4457056.1"/>
    </source>
</evidence>
<evidence type="ECO:0000256" key="2">
    <source>
        <dbReference type="ARBA" id="ARBA00022692"/>
    </source>
</evidence>
<keyword evidence="4 5" id="KW-0472">Membrane</keyword>
<organism evidence="6 7">
    <name type="scientific">Novipirellula rosea</name>
    <dbReference type="NCBI Taxonomy" id="1031540"/>
    <lineage>
        <taxon>Bacteria</taxon>
        <taxon>Pseudomonadati</taxon>
        <taxon>Planctomycetota</taxon>
        <taxon>Planctomycetia</taxon>
        <taxon>Pirellulales</taxon>
        <taxon>Pirellulaceae</taxon>
        <taxon>Novipirellula</taxon>
    </lineage>
</organism>
<comment type="caution">
    <text evidence="6">The sequence shown here is derived from an EMBL/GenBank/DDBJ whole genome shotgun (WGS) entry which is preliminary data.</text>
</comment>
<dbReference type="Pfam" id="PF04191">
    <property type="entry name" value="PEMT"/>
    <property type="match status" value="1"/>
</dbReference>
<accession>A0ABP8MZV0</accession>
<sequence length="147" mass="16400">MILWCLVVAQFVLAAAIVLTAQWDPLPWLQLALASPGIALAISAWAAVGLRKIRVHPSPTEKTRLVMSGPYSIVRHPMYSGLLWFTLMLLVPTISVWRVVAWFALSAVLMVKANYEENAMSARFPQYPHYMKKVGGLIPKISGKLRD</sequence>
<comment type="subcellular location">
    <subcellularLocation>
        <location evidence="1">Endomembrane system</location>
        <topology evidence="1">Multi-pass membrane protein</topology>
    </subcellularLocation>
</comment>
<dbReference type="Gene3D" id="1.20.120.1630">
    <property type="match status" value="1"/>
</dbReference>
<dbReference type="PANTHER" id="PTHR43847">
    <property type="entry name" value="BLL3993 PROTEIN"/>
    <property type="match status" value="1"/>
</dbReference>
<evidence type="ECO:0000256" key="4">
    <source>
        <dbReference type="ARBA" id="ARBA00023136"/>
    </source>
</evidence>
<dbReference type="InterPro" id="IPR007318">
    <property type="entry name" value="Phopholipid_MeTrfase"/>
</dbReference>
<dbReference type="RefSeq" id="WP_345323810.1">
    <property type="nucleotide sequence ID" value="NZ_BAABGA010000039.1"/>
</dbReference>
<gene>
    <name evidence="6" type="ORF">GCM10023156_33310</name>
</gene>
<name>A0ABP8MZV0_9BACT</name>